<evidence type="ECO:0000256" key="1">
    <source>
        <dbReference type="SAM" id="MobiDB-lite"/>
    </source>
</evidence>
<evidence type="ECO:0000313" key="2">
    <source>
        <dbReference type="EMBL" id="KAK5284625.1"/>
    </source>
</evidence>
<evidence type="ECO:0000313" key="3">
    <source>
        <dbReference type="Proteomes" id="UP001357485"/>
    </source>
</evidence>
<comment type="caution">
    <text evidence="2">The sequence shown here is derived from an EMBL/GenBank/DDBJ whole genome shotgun (WGS) entry which is preliminary data.</text>
</comment>
<dbReference type="EMBL" id="JAVRRA010000779">
    <property type="protein sequence ID" value="KAK5284625.1"/>
    <property type="molecule type" value="Genomic_DNA"/>
</dbReference>
<gene>
    <name evidence="2" type="primary">SFU1</name>
    <name evidence="2" type="ORF">LTR16_005120</name>
</gene>
<feature type="region of interest" description="Disordered" evidence="1">
    <location>
        <begin position="1"/>
        <end position="150"/>
    </location>
</feature>
<keyword evidence="3" id="KW-1185">Reference proteome</keyword>
<proteinExistence type="predicted"/>
<protein>
    <submittedName>
        <fullName evidence="2">GATA type transcriptional activator of nitrogen-regulated proteins</fullName>
    </submittedName>
</protein>
<feature type="compositionally biased region" description="Gly residues" evidence="1">
    <location>
        <begin position="1"/>
        <end position="10"/>
    </location>
</feature>
<feature type="compositionally biased region" description="Basic and acidic residues" evidence="1">
    <location>
        <begin position="46"/>
        <end position="61"/>
    </location>
</feature>
<sequence>MSAPLQGGGFSDTALALSPAPPHHLSRQPSREDMELAEQLVSHARGLRDADSHVPEARAGENRGLTNRLSGEYHSLDDVQAPQMDDPTMNPSQEAVPSQQRLQSGSVPMGGQVCRRNYMQRLRSISQSAKPVATDKSKKKSSAINFNART</sequence>
<accession>A0ABR0M5P7</accession>
<name>A0ABR0M5P7_9PEZI</name>
<organism evidence="2 3">
    <name type="scientific">Cryomyces antarcticus</name>
    <dbReference type="NCBI Taxonomy" id="329879"/>
    <lineage>
        <taxon>Eukaryota</taxon>
        <taxon>Fungi</taxon>
        <taxon>Dikarya</taxon>
        <taxon>Ascomycota</taxon>
        <taxon>Pezizomycotina</taxon>
        <taxon>Dothideomycetes</taxon>
        <taxon>Dothideomycetes incertae sedis</taxon>
        <taxon>Cryomyces</taxon>
    </lineage>
</organism>
<feature type="compositionally biased region" description="Polar residues" evidence="1">
    <location>
        <begin position="89"/>
        <end position="106"/>
    </location>
</feature>
<reference evidence="2 3" key="1">
    <citation type="submission" date="2023-08" db="EMBL/GenBank/DDBJ databases">
        <title>Black Yeasts Isolated from many extreme environments.</title>
        <authorList>
            <person name="Coleine C."/>
            <person name="Stajich J.E."/>
            <person name="Selbmann L."/>
        </authorList>
    </citation>
    <scope>NUCLEOTIDE SEQUENCE [LARGE SCALE GENOMIC DNA]</scope>
    <source>
        <strain evidence="2 3">CCFEE 536</strain>
    </source>
</reference>
<dbReference type="Proteomes" id="UP001357485">
    <property type="component" value="Unassembled WGS sequence"/>
</dbReference>